<comment type="caution">
    <text evidence="7">The sequence shown here is derived from an EMBL/GenBank/DDBJ whole genome shotgun (WGS) entry which is preliminary data.</text>
</comment>
<name>A0A0W0V1N7_9GAMM</name>
<dbReference type="EMBL" id="LNYH01000151">
    <property type="protein sequence ID" value="KTD14035.1"/>
    <property type="molecule type" value="Genomic_DNA"/>
</dbReference>
<protein>
    <submittedName>
        <fullName evidence="7">ATP synthase protein I</fullName>
    </submittedName>
</protein>
<dbReference type="Pfam" id="PF03899">
    <property type="entry name" value="ATP-synt_I"/>
    <property type="match status" value="1"/>
</dbReference>
<evidence type="ECO:0000256" key="6">
    <source>
        <dbReference type="SAM" id="Phobius"/>
    </source>
</evidence>
<organism evidence="7 8">
    <name type="scientific">Legionella israelensis</name>
    <dbReference type="NCBI Taxonomy" id="454"/>
    <lineage>
        <taxon>Bacteria</taxon>
        <taxon>Pseudomonadati</taxon>
        <taxon>Pseudomonadota</taxon>
        <taxon>Gammaproteobacteria</taxon>
        <taxon>Legionellales</taxon>
        <taxon>Legionellaceae</taxon>
        <taxon>Legionella</taxon>
    </lineage>
</organism>
<reference evidence="7 8" key="1">
    <citation type="submission" date="2015-11" db="EMBL/GenBank/DDBJ databases">
        <title>Genomic analysis of 38 Legionella species identifies large and diverse effector repertoires.</title>
        <authorList>
            <person name="Burstein D."/>
            <person name="Amaro F."/>
            <person name="Zusman T."/>
            <person name="Lifshitz Z."/>
            <person name="Cohen O."/>
            <person name="Gilbert J.A."/>
            <person name="Pupko T."/>
            <person name="Shuman H.A."/>
            <person name="Segal G."/>
        </authorList>
    </citation>
    <scope>NUCLEOTIDE SEQUENCE [LARGE SCALE GENOMIC DNA]</scope>
    <source>
        <strain evidence="7 8">Bercovier 4</strain>
    </source>
</reference>
<evidence type="ECO:0000256" key="1">
    <source>
        <dbReference type="ARBA" id="ARBA00004651"/>
    </source>
</evidence>
<feature type="transmembrane region" description="Helical" evidence="6">
    <location>
        <begin position="36"/>
        <end position="59"/>
    </location>
</feature>
<evidence type="ECO:0000313" key="7">
    <source>
        <dbReference type="EMBL" id="KTD14035.1"/>
    </source>
</evidence>
<keyword evidence="4 6" id="KW-1133">Transmembrane helix</keyword>
<evidence type="ECO:0000256" key="5">
    <source>
        <dbReference type="ARBA" id="ARBA00023136"/>
    </source>
</evidence>
<keyword evidence="2" id="KW-1003">Cell membrane</keyword>
<keyword evidence="5 6" id="KW-0472">Membrane</keyword>
<sequence>MRKQYRAQIVVRVFLIQAVLTLIMAAIWFVTDGLNAAYSSMLGGLVCIIPNVIFAGQAFKYQGARAAKKIVHSFYKAEALKIAMSIVLFATVFIMCDIKPLAFFITYILVQMSHWFAPWVVINKYNRPESD</sequence>
<evidence type="ECO:0000256" key="4">
    <source>
        <dbReference type="ARBA" id="ARBA00022989"/>
    </source>
</evidence>
<dbReference type="InterPro" id="IPR005598">
    <property type="entry name" value="ATP_synth_I"/>
</dbReference>
<evidence type="ECO:0000256" key="3">
    <source>
        <dbReference type="ARBA" id="ARBA00022692"/>
    </source>
</evidence>
<feature type="transmembrane region" description="Helical" evidence="6">
    <location>
        <begin position="79"/>
        <end position="95"/>
    </location>
</feature>
<accession>A0A0W0V1N7</accession>
<dbReference type="GO" id="GO:0005886">
    <property type="term" value="C:plasma membrane"/>
    <property type="evidence" value="ECO:0007669"/>
    <property type="project" value="UniProtKB-SubCell"/>
</dbReference>
<comment type="subcellular location">
    <subcellularLocation>
        <location evidence="1">Cell membrane</location>
        <topology evidence="1">Multi-pass membrane protein</topology>
    </subcellularLocation>
</comment>
<keyword evidence="8" id="KW-1185">Reference proteome</keyword>
<dbReference type="Proteomes" id="UP000054761">
    <property type="component" value="Unassembled WGS sequence"/>
</dbReference>
<dbReference type="RefSeq" id="WP_058503074.1">
    <property type="nucleotide sequence ID" value="NZ_CAAAJA010000018.1"/>
</dbReference>
<dbReference type="STRING" id="454.Lisr_2811"/>
<feature type="transmembrane region" description="Helical" evidence="6">
    <location>
        <begin position="9"/>
        <end position="30"/>
    </location>
</feature>
<feature type="transmembrane region" description="Helical" evidence="6">
    <location>
        <begin position="101"/>
        <end position="122"/>
    </location>
</feature>
<dbReference type="PATRIC" id="fig|454.4.peg.3086"/>
<evidence type="ECO:0000313" key="8">
    <source>
        <dbReference type="Proteomes" id="UP000054761"/>
    </source>
</evidence>
<evidence type="ECO:0000256" key="2">
    <source>
        <dbReference type="ARBA" id="ARBA00022475"/>
    </source>
</evidence>
<dbReference type="AlphaFoldDB" id="A0A0W0V1N7"/>
<keyword evidence="3 6" id="KW-0812">Transmembrane</keyword>
<proteinExistence type="predicted"/>
<gene>
    <name evidence="7" type="primary">atpI</name>
    <name evidence="7" type="ORF">Lisr_2811</name>
</gene>